<keyword evidence="1" id="KW-0472">Membrane</keyword>
<dbReference type="PROSITE" id="PS51257">
    <property type="entry name" value="PROKAR_LIPOPROTEIN"/>
    <property type="match status" value="1"/>
</dbReference>
<comment type="caution">
    <text evidence="2">The sequence shown here is derived from an EMBL/GenBank/DDBJ whole genome shotgun (WGS) entry which is preliminary data.</text>
</comment>
<evidence type="ECO:0000256" key="1">
    <source>
        <dbReference type="SAM" id="Phobius"/>
    </source>
</evidence>
<keyword evidence="1" id="KW-0812">Transmembrane</keyword>
<name>A0A818V6I0_9BILA</name>
<keyword evidence="1" id="KW-1133">Transmembrane helix</keyword>
<gene>
    <name evidence="2" type="ORF">KIK155_LOCUS27112</name>
</gene>
<organism evidence="2 3">
    <name type="scientific">Rotaria socialis</name>
    <dbReference type="NCBI Taxonomy" id="392032"/>
    <lineage>
        <taxon>Eukaryota</taxon>
        <taxon>Metazoa</taxon>
        <taxon>Spiralia</taxon>
        <taxon>Gnathifera</taxon>
        <taxon>Rotifera</taxon>
        <taxon>Eurotatoria</taxon>
        <taxon>Bdelloidea</taxon>
        <taxon>Philodinida</taxon>
        <taxon>Philodinidae</taxon>
        <taxon>Rotaria</taxon>
    </lineage>
</organism>
<feature type="transmembrane region" description="Helical" evidence="1">
    <location>
        <begin position="51"/>
        <end position="74"/>
    </location>
</feature>
<feature type="transmembrane region" description="Helical" evidence="1">
    <location>
        <begin position="95"/>
        <end position="128"/>
    </location>
</feature>
<dbReference type="EMBL" id="CAJNYV010004905">
    <property type="protein sequence ID" value="CAF3707757.1"/>
    <property type="molecule type" value="Genomic_DNA"/>
</dbReference>
<evidence type="ECO:0000313" key="3">
    <source>
        <dbReference type="Proteomes" id="UP000663865"/>
    </source>
</evidence>
<sequence length="252" mass="28307">MLSKTPFPSLLSFIILMIGCVLFTMSTLYTLHRVQNSEKWSCKRCLNLSRLAIGCGVGITFVFGICTVLLASVLSGKTRKKYFWGSRKNLCARILNGFVLFITFLLTISWLGIACLTFIPLYGLLYIFFVVCSNRYGTAGGSFVSILNEINQHAHRLEEKPVAFKLADVCQPSIRLEDQSEKGISIIDIDLKPSYRDYFSLSILTTASCVVIIVSLIFLMIAQGANHAHIYNDRSRYEVAQNGDQEIEETKM</sequence>
<dbReference type="Pfam" id="PF01275">
    <property type="entry name" value="Myelin_PLP"/>
    <property type="match status" value="1"/>
</dbReference>
<evidence type="ECO:0000313" key="2">
    <source>
        <dbReference type="EMBL" id="CAF3707757.1"/>
    </source>
</evidence>
<reference evidence="2" key="1">
    <citation type="submission" date="2021-02" db="EMBL/GenBank/DDBJ databases">
        <authorList>
            <person name="Nowell W R."/>
        </authorList>
    </citation>
    <scope>NUCLEOTIDE SEQUENCE</scope>
</reference>
<dbReference type="GO" id="GO:0005886">
    <property type="term" value="C:plasma membrane"/>
    <property type="evidence" value="ECO:0007669"/>
    <property type="project" value="TreeGrafter"/>
</dbReference>
<dbReference type="GO" id="GO:0031175">
    <property type="term" value="P:neuron projection development"/>
    <property type="evidence" value="ECO:0007669"/>
    <property type="project" value="TreeGrafter"/>
</dbReference>
<dbReference type="Proteomes" id="UP000663865">
    <property type="component" value="Unassembled WGS sequence"/>
</dbReference>
<feature type="transmembrane region" description="Helical" evidence="1">
    <location>
        <begin position="7"/>
        <end position="31"/>
    </location>
</feature>
<proteinExistence type="predicted"/>
<dbReference type="PANTHER" id="PTHR11683:SF12">
    <property type="entry name" value="M6, ISOFORM F"/>
    <property type="match status" value="1"/>
</dbReference>
<dbReference type="AlphaFoldDB" id="A0A818V6I0"/>
<feature type="transmembrane region" description="Helical" evidence="1">
    <location>
        <begin position="198"/>
        <end position="222"/>
    </location>
</feature>
<dbReference type="InterPro" id="IPR001614">
    <property type="entry name" value="Myelin_PLP"/>
</dbReference>
<protein>
    <submittedName>
        <fullName evidence="2">Uncharacterized protein</fullName>
    </submittedName>
</protein>
<dbReference type="PANTHER" id="PTHR11683">
    <property type="entry name" value="MYELIN PROTEOLIPID"/>
    <property type="match status" value="1"/>
</dbReference>
<accession>A0A818V6I0</accession>